<evidence type="ECO:0000256" key="16">
    <source>
        <dbReference type="ARBA" id="ARBA00047640"/>
    </source>
</evidence>
<dbReference type="EMBL" id="JBHMAA010000011">
    <property type="protein sequence ID" value="MFB9949030.1"/>
    <property type="molecule type" value="Genomic_DNA"/>
</dbReference>
<keyword evidence="7" id="KW-0547">Nucleotide-binding</keyword>
<feature type="domain" description="ABC transporter" evidence="18">
    <location>
        <begin position="310"/>
        <end position="549"/>
    </location>
</feature>
<dbReference type="Gene3D" id="3.40.50.300">
    <property type="entry name" value="P-loop containing nucleotide triphosphate hydrolases"/>
    <property type="match status" value="2"/>
</dbReference>
<dbReference type="PANTHER" id="PTHR43776:SF15">
    <property type="entry name" value="GLUTATHIONE IMPORT ATP-BINDING PROTEIN GSIA"/>
    <property type="match status" value="1"/>
</dbReference>
<keyword evidence="9 19" id="KW-0067">ATP-binding</keyword>
<keyword evidence="5" id="KW-0997">Cell inner membrane</keyword>
<dbReference type="InterPro" id="IPR050319">
    <property type="entry name" value="ABC_transp_ATP-bind"/>
</dbReference>
<dbReference type="InterPro" id="IPR003439">
    <property type="entry name" value="ABC_transporter-like_ATP-bd"/>
</dbReference>
<reference evidence="19 20" key="1">
    <citation type="submission" date="2024-09" db="EMBL/GenBank/DDBJ databases">
        <authorList>
            <person name="Sun Q."/>
            <person name="Mori K."/>
        </authorList>
    </citation>
    <scope>NUCLEOTIDE SEQUENCE [LARGE SCALE GENOMIC DNA]</scope>
    <source>
        <strain evidence="19 20">TBRC 4938</strain>
    </source>
</reference>
<dbReference type="PROSITE" id="PS50893">
    <property type="entry name" value="ABC_TRANSPORTER_2"/>
    <property type="match status" value="2"/>
</dbReference>
<gene>
    <name evidence="19" type="ORF">ACFFP0_09245</name>
</gene>
<evidence type="ECO:0000256" key="2">
    <source>
        <dbReference type="ARBA" id="ARBA00011469"/>
    </source>
</evidence>
<evidence type="ECO:0000256" key="8">
    <source>
        <dbReference type="ARBA" id="ARBA00022801"/>
    </source>
</evidence>
<feature type="compositionally biased region" description="Basic and acidic residues" evidence="17">
    <location>
        <begin position="280"/>
        <end position="291"/>
    </location>
</feature>
<comment type="similarity">
    <text evidence="13">Belongs to the ABC transporter superfamily. Glutathione importer (TC 3.A.1.5.11) family.</text>
</comment>
<name>A0ABV6AI62_9HYPH</name>
<comment type="caution">
    <text evidence="19">The sequence shown here is derived from an EMBL/GenBank/DDBJ whole genome shotgun (WGS) entry which is preliminary data.</text>
</comment>
<evidence type="ECO:0000256" key="4">
    <source>
        <dbReference type="ARBA" id="ARBA00022475"/>
    </source>
</evidence>
<protein>
    <recommendedName>
        <fullName evidence="15">Glutathione import ATP-binding protein GsiA</fullName>
        <ecNumber evidence="14">7.4.2.10</ecNumber>
    </recommendedName>
</protein>
<evidence type="ECO:0000256" key="14">
    <source>
        <dbReference type="ARBA" id="ARBA00039050"/>
    </source>
</evidence>
<dbReference type="CDD" id="cd03257">
    <property type="entry name" value="ABC_NikE_OppD_transporters"/>
    <property type="match status" value="2"/>
</dbReference>
<evidence type="ECO:0000256" key="11">
    <source>
        <dbReference type="ARBA" id="ARBA00023136"/>
    </source>
</evidence>
<evidence type="ECO:0000256" key="5">
    <source>
        <dbReference type="ARBA" id="ARBA00022519"/>
    </source>
</evidence>
<dbReference type="SUPFAM" id="SSF52540">
    <property type="entry name" value="P-loop containing nucleoside triphosphate hydrolases"/>
    <property type="match status" value="2"/>
</dbReference>
<evidence type="ECO:0000259" key="18">
    <source>
        <dbReference type="PROSITE" id="PS50893"/>
    </source>
</evidence>
<accession>A0ABV6AI62</accession>
<dbReference type="SMART" id="SM00382">
    <property type="entry name" value="AAA"/>
    <property type="match status" value="2"/>
</dbReference>
<keyword evidence="20" id="KW-1185">Reference proteome</keyword>
<dbReference type="RefSeq" id="WP_377259404.1">
    <property type="nucleotide sequence ID" value="NZ_JBHMAA010000011.1"/>
</dbReference>
<dbReference type="EC" id="7.4.2.10" evidence="14"/>
<dbReference type="Proteomes" id="UP001589692">
    <property type="component" value="Unassembled WGS sequence"/>
</dbReference>
<evidence type="ECO:0000256" key="6">
    <source>
        <dbReference type="ARBA" id="ARBA00022737"/>
    </source>
</evidence>
<feature type="domain" description="ABC transporter" evidence="18">
    <location>
        <begin position="7"/>
        <end position="263"/>
    </location>
</feature>
<comment type="function">
    <text evidence="12">Part of the ABC transporter complex GsiABCD involved in glutathione import. Responsible for energy coupling to the transport system.</text>
</comment>
<dbReference type="GO" id="GO:0005524">
    <property type="term" value="F:ATP binding"/>
    <property type="evidence" value="ECO:0007669"/>
    <property type="project" value="UniProtKB-KW"/>
</dbReference>
<dbReference type="Pfam" id="PF00005">
    <property type="entry name" value="ABC_tran"/>
    <property type="match status" value="2"/>
</dbReference>
<dbReference type="PROSITE" id="PS00211">
    <property type="entry name" value="ABC_TRANSPORTER_1"/>
    <property type="match status" value="2"/>
</dbReference>
<comment type="subcellular location">
    <subcellularLocation>
        <location evidence="1">Cell inner membrane</location>
        <topology evidence="1">Peripheral membrane protein</topology>
    </subcellularLocation>
</comment>
<dbReference type="InterPro" id="IPR017871">
    <property type="entry name" value="ABC_transporter-like_CS"/>
</dbReference>
<evidence type="ECO:0000256" key="1">
    <source>
        <dbReference type="ARBA" id="ARBA00004417"/>
    </source>
</evidence>
<evidence type="ECO:0000256" key="9">
    <source>
        <dbReference type="ARBA" id="ARBA00022840"/>
    </source>
</evidence>
<keyword evidence="8" id="KW-0378">Hydrolase</keyword>
<keyword evidence="6" id="KW-0677">Repeat</keyword>
<evidence type="ECO:0000313" key="20">
    <source>
        <dbReference type="Proteomes" id="UP001589692"/>
    </source>
</evidence>
<dbReference type="PANTHER" id="PTHR43776">
    <property type="entry name" value="TRANSPORT ATP-BINDING PROTEIN"/>
    <property type="match status" value="1"/>
</dbReference>
<evidence type="ECO:0000256" key="3">
    <source>
        <dbReference type="ARBA" id="ARBA00022448"/>
    </source>
</evidence>
<evidence type="ECO:0000256" key="12">
    <source>
        <dbReference type="ARBA" id="ARBA00037530"/>
    </source>
</evidence>
<evidence type="ECO:0000256" key="7">
    <source>
        <dbReference type="ARBA" id="ARBA00022741"/>
    </source>
</evidence>
<dbReference type="NCBIfam" id="NF007739">
    <property type="entry name" value="PRK10419.1"/>
    <property type="match status" value="2"/>
</dbReference>
<evidence type="ECO:0000256" key="17">
    <source>
        <dbReference type="SAM" id="MobiDB-lite"/>
    </source>
</evidence>
<organism evidence="19 20">
    <name type="scientific">Rhizobium puerariae</name>
    <dbReference type="NCBI Taxonomy" id="1585791"/>
    <lineage>
        <taxon>Bacteria</taxon>
        <taxon>Pseudomonadati</taxon>
        <taxon>Pseudomonadota</taxon>
        <taxon>Alphaproteobacteria</taxon>
        <taxon>Hyphomicrobiales</taxon>
        <taxon>Rhizobiaceae</taxon>
        <taxon>Rhizobium/Agrobacterium group</taxon>
        <taxon>Rhizobium</taxon>
    </lineage>
</organism>
<feature type="region of interest" description="Disordered" evidence="17">
    <location>
        <begin position="274"/>
        <end position="295"/>
    </location>
</feature>
<evidence type="ECO:0000256" key="13">
    <source>
        <dbReference type="ARBA" id="ARBA00038416"/>
    </source>
</evidence>
<comment type="subunit">
    <text evidence="2">The complex is composed of two ATP-binding proteins (GsiA), two transmembrane proteins (GsiC and GsiD) and a solute-binding protein (GsiB).</text>
</comment>
<keyword evidence="10" id="KW-1278">Translocase</keyword>
<proteinExistence type="inferred from homology"/>
<evidence type="ECO:0000256" key="15">
    <source>
        <dbReference type="ARBA" id="ARBA00041187"/>
    </source>
</evidence>
<evidence type="ECO:0000313" key="19">
    <source>
        <dbReference type="EMBL" id="MFB9949030.1"/>
    </source>
</evidence>
<comment type="catalytic activity">
    <reaction evidence="16">
        <text>glutathione(out) + ATP + H2O = glutathione(in) + ADP + phosphate + H(+)</text>
        <dbReference type="Rhea" id="RHEA:29791"/>
        <dbReference type="ChEBI" id="CHEBI:15377"/>
        <dbReference type="ChEBI" id="CHEBI:15378"/>
        <dbReference type="ChEBI" id="CHEBI:30616"/>
        <dbReference type="ChEBI" id="CHEBI:43474"/>
        <dbReference type="ChEBI" id="CHEBI:57925"/>
        <dbReference type="ChEBI" id="CHEBI:456216"/>
        <dbReference type="EC" id="7.4.2.10"/>
    </reaction>
</comment>
<dbReference type="InterPro" id="IPR003593">
    <property type="entry name" value="AAA+_ATPase"/>
</dbReference>
<sequence length="598" mass="65475">MTGTSLLDVENLRVTFRTGNGIFTAVDNLTFSVGPSECVAIVGESGSGKSVTAMSILGLTAFNGGTIAAGAIRFRRRNGSTSDLARLDEPEFRKIRGDEIAMIFQEPMTSLNPVFSIGEQIAEVIRHHRDVDTAEAAAQALELLKRVRIPEAETRFRQYPHELSGGMRQRVVIAMALACRPKLLIADEPTTALDVTIQAQILDLLQELAKQSDMSLLFITHDMGVVAQIADRVIVMRHGNKVEENATGPLFSAPRQPYTRQLLASVPRLGSMKPFAGPRRFGDETPDREPAPEPAKPLLSVRDLVTRFPVRAGALQRHVANVHAVEGVSFDLGRGETLSLVGESGCGKSTTGRSILRLVEPTSGRIELFGEDMLGLRGERLRTRRRDMQIVFQDPYAALDPRLPAFDQVAEPMVIHGTETGSALHDRVVWLMERVGLSADHLDRYPHEFSGGQRQRLCIARALGLSPKLIIADEPVSALDVSVQAQVVNLMIELQEELGLSYLFISHDMAVVERMSHRVAVMQLGGIVEIGPRAEVFGNPRHPYTQTLLSAVPNPDPEMRREAALPLAQLSSPVRPLGYAPPAPVYEDVGNGHRVLVN</sequence>
<keyword evidence="4" id="KW-1003">Cell membrane</keyword>
<dbReference type="InterPro" id="IPR027417">
    <property type="entry name" value="P-loop_NTPase"/>
</dbReference>
<keyword evidence="11" id="KW-0472">Membrane</keyword>
<keyword evidence="3" id="KW-0813">Transport</keyword>
<dbReference type="Pfam" id="PF08352">
    <property type="entry name" value="oligo_HPY"/>
    <property type="match status" value="2"/>
</dbReference>
<dbReference type="NCBIfam" id="NF008453">
    <property type="entry name" value="PRK11308.1"/>
    <property type="match status" value="2"/>
</dbReference>
<evidence type="ECO:0000256" key="10">
    <source>
        <dbReference type="ARBA" id="ARBA00022967"/>
    </source>
</evidence>
<dbReference type="InterPro" id="IPR013563">
    <property type="entry name" value="Oligopep_ABC_C"/>
</dbReference>